<protein>
    <recommendedName>
        <fullName evidence="1">BF1531-like N-terminal domain-containing protein</fullName>
    </recommendedName>
</protein>
<accession>A0A382SKP2</accession>
<feature type="domain" description="BF1531-like N-terminal" evidence="1">
    <location>
        <begin position="63"/>
        <end position="253"/>
    </location>
</feature>
<gene>
    <name evidence="2" type="ORF">METZ01_LOCUS363318</name>
</gene>
<proteinExistence type="predicted"/>
<evidence type="ECO:0000313" key="2">
    <source>
        <dbReference type="EMBL" id="SVD10464.1"/>
    </source>
</evidence>
<evidence type="ECO:0000259" key="1">
    <source>
        <dbReference type="Pfam" id="PF21211"/>
    </source>
</evidence>
<dbReference type="Gene3D" id="3.40.50.1110">
    <property type="entry name" value="SGNH hydrolase"/>
    <property type="match status" value="1"/>
</dbReference>
<sequence>MKREDKLSRLKEIKADIRSGTYEAAWTALGLIAAPDDDLLLQTRFAALARAIPKETLALKPLRVAILATSTVDQLKESLRFWLAREGLVAEILMSEFGTLQQTVLNPDSEVYDFRPDVVMLFTNYRDIQAEVPPGSSWEEVRRAVDSAVEESAVLWRFLRERLNCHIIQNNADLPHSRVFGNFEGTAHWGRLNVLREFNLSMARAAFSNVTILDMDAISSAYGKVRWHDNRYWHHSKHAFALDATGLVAFEAAKVIGAVKGMAKKCIVLDLDNTLWG</sequence>
<dbReference type="Pfam" id="PF21211">
    <property type="entry name" value="FkbH_N"/>
    <property type="match status" value="1"/>
</dbReference>
<organism evidence="2">
    <name type="scientific">marine metagenome</name>
    <dbReference type="NCBI Taxonomy" id="408172"/>
    <lineage>
        <taxon>unclassified sequences</taxon>
        <taxon>metagenomes</taxon>
        <taxon>ecological metagenomes</taxon>
    </lineage>
</organism>
<dbReference type="EMBL" id="UINC01129816">
    <property type="protein sequence ID" value="SVD10464.1"/>
    <property type="molecule type" value="Genomic_DNA"/>
</dbReference>
<reference evidence="2" key="1">
    <citation type="submission" date="2018-05" db="EMBL/GenBank/DDBJ databases">
        <authorList>
            <person name="Lanie J.A."/>
            <person name="Ng W.-L."/>
            <person name="Kazmierczak K.M."/>
            <person name="Andrzejewski T.M."/>
            <person name="Davidsen T.M."/>
            <person name="Wayne K.J."/>
            <person name="Tettelin H."/>
            <person name="Glass J.I."/>
            <person name="Rusch D."/>
            <person name="Podicherti R."/>
            <person name="Tsui H.-C.T."/>
            <person name="Winkler M.E."/>
        </authorList>
    </citation>
    <scope>NUCLEOTIDE SEQUENCE</scope>
</reference>
<dbReference type="AlphaFoldDB" id="A0A382SKP2"/>
<dbReference type="InterPro" id="IPR049369">
    <property type="entry name" value="BF1531-like_N"/>
</dbReference>
<dbReference type="InterPro" id="IPR036514">
    <property type="entry name" value="SGNH_hydro_sf"/>
</dbReference>
<feature type="non-terminal residue" evidence="2">
    <location>
        <position position="277"/>
    </location>
</feature>
<name>A0A382SKP2_9ZZZZ</name>